<proteinExistence type="predicted"/>
<evidence type="ECO:0000313" key="1">
    <source>
        <dbReference type="EMBL" id="SES20756.1"/>
    </source>
</evidence>
<sequence>MTPDEHYRLAERLMESRVIRQGPWADLPSEKAPPLPDAVARAQVHATLALIGTLRVLEGEPDDRQ</sequence>
<organism evidence="1 2">
    <name type="scientific">Actinokineospora terrae</name>
    <dbReference type="NCBI Taxonomy" id="155974"/>
    <lineage>
        <taxon>Bacteria</taxon>
        <taxon>Bacillati</taxon>
        <taxon>Actinomycetota</taxon>
        <taxon>Actinomycetes</taxon>
        <taxon>Pseudonocardiales</taxon>
        <taxon>Pseudonocardiaceae</taxon>
        <taxon>Actinokineospora</taxon>
    </lineage>
</organism>
<gene>
    <name evidence="1" type="ORF">SAMN04487818_108349</name>
</gene>
<dbReference type="Proteomes" id="UP000199051">
    <property type="component" value="Unassembled WGS sequence"/>
</dbReference>
<dbReference type="RefSeq" id="WP_092780843.1">
    <property type="nucleotide sequence ID" value="NZ_FOGI01000008.1"/>
</dbReference>
<protein>
    <submittedName>
        <fullName evidence="1">Uncharacterized protein</fullName>
    </submittedName>
</protein>
<dbReference type="AlphaFoldDB" id="A0A1H9VG62"/>
<dbReference type="STRING" id="155974.SAMN04487818_108349"/>
<dbReference type="EMBL" id="FOGI01000008">
    <property type="protein sequence ID" value="SES20756.1"/>
    <property type="molecule type" value="Genomic_DNA"/>
</dbReference>
<accession>A0A1H9VG62</accession>
<keyword evidence="2" id="KW-1185">Reference proteome</keyword>
<evidence type="ECO:0000313" key="2">
    <source>
        <dbReference type="Proteomes" id="UP000199051"/>
    </source>
</evidence>
<name>A0A1H9VG62_9PSEU</name>
<reference evidence="2" key="1">
    <citation type="submission" date="2016-10" db="EMBL/GenBank/DDBJ databases">
        <authorList>
            <person name="Varghese N."/>
            <person name="Submissions S."/>
        </authorList>
    </citation>
    <scope>NUCLEOTIDE SEQUENCE [LARGE SCALE GENOMIC DNA]</scope>
    <source>
        <strain evidence="2">DSM 44260</strain>
    </source>
</reference>